<proteinExistence type="predicted"/>
<dbReference type="EMBL" id="CM002873">
    <property type="protein sequence ID" value="KFK35087.1"/>
    <property type="molecule type" value="Genomic_DNA"/>
</dbReference>
<feature type="domain" description="ENT" evidence="2">
    <location>
        <begin position="29"/>
        <end position="82"/>
    </location>
</feature>
<accession>A0A087GYY5</accession>
<evidence type="ECO:0000256" key="1">
    <source>
        <dbReference type="SAM" id="MobiDB-lite"/>
    </source>
</evidence>
<evidence type="ECO:0000313" key="4">
    <source>
        <dbReference type="Proteomes" id="UP000029120"/>
    </source>
</evidence>
<reference evidence="4" key="1">
    <citation type="journal article" date="2015" name="Nat. Plants">
        <title>Genome expansion of Arabis alpina linked with retrotransposition and reduced symmetric DNA methylation.</title>
        <authorList>
            <person name="Willing E.M."/>
            <person name="Rawat V."/>
            <person name="Mandakova T."/>
            <person name="Maumus F."/>
            <person name="James G.V."/>
            <person name="Nordstroem K.J."/>
            <person name="Becker C."/>
            <person name="Warthmann N."/>
            <person name="Chica C."/>
            <person name="Szarzynska B."/>
            <person name="Zytnicki M."/>
            <person name="Albani M.C."/>
            <person name="Kiefer C."/>
            <person name="Bergonzi S."/>
            <person name="Castaings L."/>
            <person name="Mateos J.L."/>
            <person name="Berns M.C."/>
            <person name="Bujdoso N."/>
            <person name="Piofczyk T."/>
            <person name="de Lorenzo L."/>
            <person name="Barrero-Sicilia C."/>
            <person name="Mateos I."/>
            <person name="Piednoel M."/>
            <person name="Hagmann J."/>
            <person name="Chen-Min-Tao R."/>
            <person name="Iglesias-Fernandez R."/>
            <person name="Schuster S.C."/>
            <person name="Alonso-Blanco C."/>
            <person name="Roudier F."/>
            <person name="Carbonero P."/>
            <person name="Paz-Ares J."/>
            <person name="Davis S.J."/>
            <person name="Pecinka A."/>
            <person name="Quesneville H."/>
            <person name="Colot V."/>
            <person name="Lysak M.A."/>
            <person name="Weigel D."/>
            <person name="Coupland G."/>
            <person name="Schneeberger K."/>
        </authorList>
    </citation>
    <scope>NUCLEOTIDE SEQUENCE [LARGE SCALE GENOMIC DNA]</scope>
    <source>
        <strain evidence="4">cv. Pajares</strain>
    </source>
</reference>
<evidence type="ECO:0000259" key="2">
    <source>
        <dbReference type="Pfam" id="PF03735"/>
    </source>
</evidence>
<protein>
    <recommendedName>
        <fullName evidence="2">ENT domain-containing protein</fullName>
    </recommendedName>
</protein>
<dbReference type="eggNOG" id="KOG4675">
    <property type="taxonomic scope" value="Eukaryota"/>
</dbReference>
<feature type="region of interest" description="Disordered" evidence="1">
    <location>
        <begin position="1"/>
        <end position="29"/>
    </location>
</feature>
<sequence>MSDQKVQDPNPRAESECDSEFNSSDDGDKEKLEELKKKAFYYLLHAFAAESSTIKPGTSIVKRLINEWNIPHETQISMENHIPKHLLAQQQQIVETKSENNTTLNPACVVATSDDFEEFIIKMYDPKQEMHRLELVGSDAMEMDDVLSWTDIRQIPPRDIGGAW</sequence>
<dbReference type="InterPro" id="IPR005491">
    <property type="entry name" value="ENT_dom"/>
</dbReference>
<feature type="compositionally biased region" description="Acidic residues" evidence="1">
    <location>
        <begin position="16"/>
        <end position="25"/>
    </location>
</feature>
<dbReference type="OrthoDB" id="1063418at2759"/>
<keyword evidence="4" id="KW-1185">Reference proteome</keyword>
<evidence type="ECO:0000313" key="3">
    <source>
        <dbReference type="EMBL" id="KFK35087.1"/>
    </source>
</evidence>
<organism evidence="3 4">
    <name type="scientific">Arabis alpina</name>
    <name type="common">Alpine rock-cress</name>
    <dbReference type="NCBI Taxonomy" id="50452"/>
    <lineage>
        <taxon>Eukaryota</taxon>
        <taxon>Viridiplantae</taxon>
        <taxon>Streptophyta</taxon>
        <taxon>Embryophyta</taxon>
        <taxon>Tracheophyta</taxon>
        <taxon>Spermatophyta</taxon>
        <taxon>Magnoliopsida</taxon>
        <taxon>eudicotyledons</taxon>
        <taxon>Gunneridae</taxon>
        <taxon>Pentapetalae</taxon>
        <taxon>rosids</taxon>
        <taxon>malvids</taxon>
        <taxon>Brassicales</taxon>
        <taxon>Brassicaceae</taxon>
        <taxon>Arabideae</taxon>
        <taxon>Arabis</taxon>
    </lineage>
</organism>
<gene>
    <name evidence="3" type="ordered locus">AALP_Aa5g233600</name>
</gene>
<name>A0A087GYY5_ARAAL</name>
<dbReference type="Proteomes" id="UP000029120">
    <property type="component" value="Chromosome 5"/>
</dbReference>
<dbReference type="AlphaFoldDB" id="A0A087GYY5"/>
<dbReference type="Gramene" id="KFK35087">
    <property type="protein sequence ID" value="KFK35087"/>
    <property type="gene ID" value="AALP_AA5G233600"/>
</dbReference>
<dbReference type="Pfam" id="PF03735">
    <property type="entry name" value="ENT"/>
    <property type="match status" value="1"/>
</dbReference>